<reference evidence="4" key="2">
    <citation type="journal article" date="2018" name="Plant J.">
        <title>The Sorghum bicolor reference genome: improved assembly, gene annotations, a transcriptome atlas, and signatures of genome organization.</title>
        <authorList>
            <person name="McCormick R.F."/>
            <person name="Truong S.K."/>
            <person name="Sreedasyam A."/>
            <person name="Jenkins J."/>
            <person name="Shu S."/>
            <person name="Sims D."/>
            <person name="Kennedy M."/>
            <person name="Amirebrahimi M."/>
            <person name="Weers B.D."/>
            <person name="McKinley B."/>
            <person name="Mattison A."/>
            <person name="Morishige D.T."/>
            <person name="Grimwood J."/>
            <person name="Schmutz J."/>
            <person name="Mullet J.E."/>
        </authorList>
    </citation>
    <scope>NUCLEOTIDE SEQUENCE [LARGE SCALE GENOMIC DNA]</scope>
    <source>
        <strain evidence="4">cv. BTx623</strain>
    </source>
</reference>
<name>A0A1W0VUC4_SORBI</name>
<dbReference type="Gramene" id="OQU76870">
    <property type="protein sequence ID" value="OQU76870"/>
    <property type="gene ID" value="SORBI_3010G225801"/>
</dbReference>
<feature type="compositionally biased region" description="Basic residues" evidence="1">
    <location>
        <begin position="1"/>
        <end position="20"/>
    </location>
</feature>
<keyword evidence="2" id="KW-1133">Transmembrane helix</keyword>
<dbReference type="Proteomes" id="UP000000768">
    <property type="component" value="Chromosome 10"/>
</dbReference>
<feature type="region of interest" description="Disordered" evidence="1">
    <location>
        <begin position="1"/>
        <end position="34"/>
    </location>
</feature>
<feature type="transmembrane region" description="Helical" evidence="2">
    <location>
        <begin position="115"/>
        <end position="134"/>
    </location>
</feature>
<dbReference type="AlphaFoldDB" id="A0A1W0VUC4"/>
<protein>
    <submittedName>
        <fullName evidence="3">Uncharacterized protein</fullName>
    </submittedName>
</protein>
<accession>A0A1W0VUC4</accession>
<feature type="region of interest" description="Disordered" evidence="1">
    <location>
        <begin position="48"/>
        <end position="72"/>
    </location>
</feature>
<keyword evidence="4" id="KW-1185">Reference proteome</keyword>
<dbReference type="InParanoid" id="A0A1W0VUC4"/>
<keyword evidence="2" id="KW-0472">Membrane</keyword>
<reference evidence="3 4" key="1">
    <citation type="journal article" date="2009" name="Nature">
        <title>The Sorghum bicolor genome and the diversification of grasses.</title>
        <authorList>
            <person name="Paterson A.H."/>
            <person name="Bowers J.E."/>
            <person name="Bruggmann R."/>
            <person name="Dubchak I."/>
            <person name="Grimwood J."/>
            <person name="Gundlach H."/>
            <person name="Haberer G."/>
            <person name="Hellsten U."/>
            <person name="Mitros T."/>
            <person name="Poliakov A."/>
            <person name="Schmutz J."/>
            <person name="Spannagl M."/>
            <person name="Tang H."/>
            <person name="Wang X."/>
            <person name="Wicker T."/>
            <person name="Bharti A.K."/>
            <person name="Chapman J."/>
            <person name="Feltus F.A."/>
            <person name="Gowik U."/>
            <person name="Grigoriev I.V."/>
            <person name="Lyons E."/>
            <person name="Maher C.A."/>
            <person name="Martis M."/>
            <person name="Narechania A."/>
            <person name="Otillar R.P."/>
            <person name="Penning B.W."/>
            <person name="Salamov A.A."/>
            <person name="Wang Y."/>
            <person name="Zhang L."/>
            <person name="Carpita N.C."/>
            <person name="Freeling M."/>
            <person name="Gingle A.R."/>
            <person name="Hash C.T."/>
            <person name="Keller B."/>
            <person name="Klein P."/>
            <person name="Kresovich S."/>
            <person name="McCann M.C."/>
            <person name="Ming R."/>
            <person name="Peterson D.G."/>
            <person name="Mehboob-ur-Rahman"/>
            <person name="Ware D."/>
            <person name="Westhoff P."/>
            <person name="Mayer K.F."/>
            <person name="Messing J."/>
            <person name="Rokhsar D.S."/>
        </authorList>
    </citation>
    <scope>NUCLEOTIDE SEQUENCE [LARGE SCALE GENOMIC DNA]</scope>
    <source>
        <strain evidence="4">cv. BTx623</strain>
    </source>
</reference>
<evidence type="ECO:0000256" key="1">
    <source>
        <dbReference type="SAM" id="MobiDB-lite"/>
    </source>
</evidence>
<dbReference type="EMBL" id="CM000769">
    <property type="protein sequence ID" value="OQU76870.1"/>
    <property type="molecule type" value="Genomic_DNA"/>
</dbReference>
<gene>
    <name evidence="3" type="ORF">SORBI_3010G225801</name>
</gene>
<evidence type="ECO:0000313" key="3">
    <source>
        <dbReference type="EMBL" id="OQU76870.1"/>
    </source>
</evidence>
<evidence type="ECO:0000313" key="4">
    <source>
        <dbReference type="Proteomes" id="UP000000768"/>
    </source>
</evidence>
<keyword evidence="2" id="KW-0812">Transmembrane</keyword>
<organism evidence="3 4">
    <name type="scientific">Sorghum bicolor</name>
    <name type="common">Sorghum</name>
    <name type="synonym">Sorghum vulgare</name>
    <dbReference type="NCBI Taxonomy" id="4558"/>
    <lineage>
        <taxon>Eukaryota</taxon>
        <taxon>Viridiplantae</taxon>
        <taxon>Streptophyta</taxon>
        <taxon>Embryophyta</taxon>
        <taxon>Tracheophyta</taxon>
        <taxon>Spermatophyta</taxon>
        <taxon>Magnoliopsida</taxon>
        <taxon>Liliopsida</taxon>
        <taxon>Poales</taxon>
        <taxon>Poaceae</taxon>
        <taxon>PACMAD clade</taxon>
        <taxon>Panicoideae</taxon>
        <taxon>Andropogonodae</taxon>
        <taxon>Andropogoneae</taxon>
        <taxon>Sorghinae</taxon>
        <taxon>Sorghum</taxon>
    </lineage>
</organism>
<sequence>MLGSHHMHARPRRPSLYKKASHTERQHSRTRTSHQCVCQLATEKNPSPIPCLRRTHPDLTPPPPRSSSRFDFGAMETTPTTVVIRDEPAAAVGAPAEGDLVAALRELFELKDRRIQASVFFFACGGSVVLHGTVINRGEDNPEHVMAGLALFTIGAALGFLTLSGSDRLGRAASRVEQVLRGFFQ</sequence>
<evidence type="ECO:0000256" key="2">
    <source>
        <dbReference type="SAM" id="Phobius"/>
    </source>
</evidence>
<proteinExistence type="predicted"/>
<feature type="transmembrane region" description="Helical" evidence="2">
    <location>
        <begin position="146"/>
        <end position="165"/>
    </location>
</feature>